<dbReference type="Pfam" id="PF00300">
    <property type="entry name" value="His_Phos_1"/>
    <property type="match status" value="1"/>
</dbReference>
<dbReference type="STRING" id="655015.B1812_16080"/>
<evidence type="ECO:0008006" key="3">
    <source>
        <dbReference type="Google" id="ProtNLM"/>
    </source>
</evidence>
<sequence length="190" mass="20081">MRLELLCSASTAGLRGGFFPTADEPLDQKGRVALARLAGRLGDYDRIVASPALSAMETARGLLLAATPEPALRDGDFGRWAGRALMEVEALEPEALALWLRNAGVAPHGGESFADVAKRVGQWMDALPEKSGVVLAITHAAVLRAAIVHALGAPSPSLLSIDVSPLGRARFARARGTWRFGALLPLKLSR</sequence>
<gene>
    <name evidence="1" type="ORF">B1812_16080</name>
</gene>
<name>A0A1W6MXP6_9HYPH</name>
<dbReference type="KEGG" id="mbry:B1812_16080"/>
<dbReference type="AlphaFoldDB" id="A0A1W6MXP6"/>
<proteinExistence type="predicted"/>
<dbReference type="Gene3D" id="3.40.50.1240">
    <property type="entry name" value="Phosphoglycerate mutase-like"/>
    <property type="match status" value="1"/>
</dbReference>
<dbReference type="EMBL" id="CP019948">
    <property type="protein sequence ID" value="ARN82352.1"/>
    <property type="molecule type" value="Genomic_DNA"/>
</dbReference>
<dbReference type="InterPro" id="IPR013078">
    <property type="entry name" value="His_Pase_superF_clade-1"/>
</dbReference>
<dbReference type="InterPro" id="IPR029033">
    <property type="entry name" value="His_PPase_superfam"/>
</dbReference>
<dbReference type="RefSeq" id="WP_085772476.1">
    <property type="nucleotide sequence ID" value="NZ_AP027149.1"/>
</dbReference>
<dbReference type="Proteomes" id="UP000193978">
    <property type="component" value="Chromosome"/>
</dbReference>
<protein>
    <recommendedName>
        <fullName evidence="3">Histidine phosphatase family protein</fullName>
    </recommendedName>
</protein>
<keyword evidence="2" id="KW-1185">Reference proteome</keyword>
<accession>A0A1W6MXP6</accession>
<dbReference type="OrthoDB" id="7502553at2"/>
<evidence type="ECO:0000313" key="1">
    <source>
        <dbReference type="EMBL" id="ARN82352.1"/>
    </source>
</evidence>
<dbReference type="SUPFAM" id="SSF53254">
    <property type="entry name" value="Phosphoglycerate mutase-like"/>
    <property type="match status" value="1"/>
</dbReference>
<evidence type="ECO:0000313" key="2">
    <source>
        <dbReference type="Proteomes" id="UP000193978"/>
    </source>
</evidence>
<organism evidence="1 2">
    <name type="scientific">Methylocystis bryophila</name>
    <dbReference type="NCBI Taxonomy" id="655015"/>
    <lineage>
        <taxon>Bacteria</taxon>
        <taxon>Pseudomonadati</taxon>
        <taxon>Pseudomonadota</taxon>
        <taxon>Alphaproteobacteria</taxon>
        <taxon>Hyphomicrobiales</taxon>
        <taxon>Methylocystaceae</taxon>
        <taxon>Methylocystis</taxon>
    </lineage>
</organism>
<reference evidence="1 2" key="1">
    <citation type="submission" date="2017-02" db="EMBL/GenBank/DDBJ databases">
        <authorList>
            <person name="Peterson S.W."/>
        </authorList>
    </citation>
    <scope>NUCLEOTIDE SEQUENCE [LARGE SCALE GENOMIC DNA]</scope>
    <source>
        <strain evidence="1 2">S285</strain>
    </source>
</reference>
<dbReference type="CDD" id="cd07067">
    <property type="entry name" value="HP_PGM_like"/>
    <property type="match status" value="1"/>
</dbReference>